<dbReference type="InterPro" id="IPR000421">
    <property type="entry name" value="FA58C"/>
</dbReference>
<feature type="chain" id="PRO_5002222503" description="F5/8 type C domain-containing protein" evidence="1">
    <location>
        <begin position="23"/>
        <end position="522"/>
    </location>
</feature>
<dbReference type="AlphaFoldDB" id="A0A0D0GH54"/>
<dbReference type="SUPFAM" id="SSF55486">
    <property type="entry name" value="Metalloproteases ('zincins'), catalytic domain"/>
    <property type="match status" value="1"/>
</dbReference>
<accession>A0A0D0GH54</accession>
<reference evidence="3 4" key="1">
    <citation type="submission" date="2015-01" db="EMBL/GenBank/DDBJ databases">
        <title>Draft genome sequence of Pedobacter sp. NL19 isolated from sludge of an effluent treatment pond in an abandoned uranium mine.</title>
        <authorList>
            <person name="Santos T."/>
            <person name="Caetano T."/>
            <person name="Covas C."/>
            <person name="Cruz A."/>
            <person name="Mendo S."/>
        </authorList>
    </citation>
    <scope>NUCLEOTIDE SEQUENCE [LARGE SCALE GENOMIC DNA]</scope>
    <source>
        <strain evidence="3 4">NL19</strain>
    </source>
</reference>
<dbReference type="PROSITE" id="PS50022">
    <property type="entry name" value="FA58C_3"/>
    <property type="match status" value="1"/>
</dbReference>
<name>A0A0D0GH54_9SPHI</name>
<feature type="domain" description="F5/8 type C" evidence="2">
    <location>
        <begin position="372"/>
        <end position="519"/>
    </location>
</feature>
<dbReference type="InterPro" id="IPR008979">
    <property type="entry name" value="Galactose-bd-like_sf"/>
</dbReference>
<dbReference type="OrthoDB" id="1434826at2"/>
<keyword evidence="1" id="KW-0732">Signal</keyword>
<dbReference type="STRING" id="1503925.TH53_20925"/>
<evidence type="ECO:0000259" key="2">
    <source>
        <dbReference type="PROSITE" id="PS50022"/>
    </source>
</evidence>
<feature type="signal peptide" evidence="1">
    <location>
        <begin position="1"/>
        <end position="22"/>
    </location>
</feature>
<protein>
    <recommendedName>
        <fullName evidence="2">F5/8 type C domain-containing protein</fullName>
    </recommendedName>
</protein>
<dbReference type="PROSITE" id="PS51257">
    <property type="entry name" value="PROKAR_LIPOPROTEIN"/>
    <property type="match status" value="1"/>
</dbReference>
<keyword evidence="4" id="KW-1185">Reference proteome</keyword>
<dbReference type="SUPFAM" id="SSF49785">
    <property type="entry name" value="Galactose-binding domain-like"/>
    <property type="match status" value="1"/>
</dbReference>
<dbReference type="RefSeq" id="WP_041885144.1">
    <property type="nucleotide sequence ID" value="NZ_CP157278.1"/>
</dbReference>
<dbReference type="Proteomes" id="UP000032049">
    <property type="component" value="Unassembled WGS sequence"/>
</dbReference>
<comment type="caution">
    <text evidence="3">The sequence shown here is derived from an EMBL/GenBank/DDBJ whole genome shotgun (WGS) entry which is preliminary data.</text>
</comment>
<dbReference type="EMBL" id="JXRA01000102">
    <property type="protein sequence ID" value="KIO75435.1"/>
    <property type="molecule type" value="Genomic_DNA"/>
</dbReference>
<evidence type="ECO:0000313" key="3">
    <source>
        <dbReference type="EMBL" id="KIO75435.1"/>
    </source>
</evidence>
<evidence type="ECO:0000313" key="4">
    <source>
        <dbReference type="Proteomes" id="UP000032049"/>
    </source>
</evidence>
<proteinExistence type="predicted"/>
<sequence>MKKTTYLLLLFLTIFLSCKKNTIVTEPVNKTSSNSDTTYTSDYAYNLNVVYFIASDKTANDDYQRRISEIMLKGQDFFSKWMDHWGFGNRGFGLLKNQAGDRIKIIEIHGKYDQSKYPYTDTGALQTEVNDYFTVHPEDKSSEHTLIIMCVKDINKDNAPFFGVGRTCFALDYPGMEYKDLGAAGTPGSEATKWIGGMMHELGHGINLPHNGGQKSENAQFGTSLMGAGNSTYGKAPTYLTKADCAILNNCQVFSKTTRTGWYTAPDTRITSIHAKYEGGNIIVSGKFTGTTVVNYINFYNDGAKNGIGGNKDYDAVPWSTPKIGLDSFYVSMPYSEFTNTEDYPYELRIMFCSDNGSLINAPYSYAIRNGQPVIDFGDKNEYNKANWQVIDFSSNETVSEDGKAANVIDKNANTSWVTRWSSNAPTFPHYLTINMGQALEVGGFTFTQRAGSSKIKDMQLLTSNDNITWTSIGNYTLKDSGGPQFVYLPAAKIFQYFKIMVTSATDGRQYASLAEVGTFKN</sequence>
<evidence type="ECO:0000256" key="1">
    <source>
        <dbReference type="SAM" id="SignalP"/>
    </source>
</evidence>
<dbReference type="Pfam" id="PF00754">
    <property type="entry name" value="F5_F8_type_C"/>
    <property type="match status" value="1"/>
</dbReference>
<organism evidence="3 4">
    <name type="scientific">Pedobacter lusitanus</name>
    <dbReference type="NCBI Taxonomy" id="1503925"/>
    <lineage>
        <taxon>Bacteria</taxon>
        <taxon>Pseudomonadati</taxon>
        <taxon>Bacteroidota</taxon>
        <taxon>Sphingobacteriia</taxon>
        <taxon>Sphingobacteriales</taxon>
        <taxon>Sphingobacteriaceae</taxon>
        <taxon>Pedobacter</taxon>
    </lineage>
</organism>
<gene>
    <name evidence="3" type="ORF">TH53_20925</name>
</gene>
<dbReference type="Gene3D" id="2.60.120.260">
    <property type="entry name" value="Galactose-binding domain-like"/>
    <property type="match status" value="1"/>
</dbReference>